<name>A0A165MLE8_9APHY</name>
<sequence length="340" mass="37830">MFKKLLKGLDSLPPTPKIGRIELPEPGEGDVYYFSKAEGSAIDDWSSDSEALSPCSPILAWRRPSTPQPEGPFKPRRKVSTPAPESPLNPRRGSSSSYHADGWRAPSRSSSPMAETKSNGSRSATPQPGPSKATPALASPVPVKAVRKGILKPTPPPKPVTLHWQLLPYDAARSKKLVYFNIANPPAMIRDHTRMPPVSLPQAEMEKPAAEIPLTEMQIRCSQLPHWDIVVNPAGPGGIRCIDVYRAIYETFQKELSETERDHYIPSGRRRQCEAAWRKRCKEAPGLPEVNLKKGMCRIDLLEGRTIFMGLRRPVPTDDKPDRVWVLELGFPNDGRRSSR</sequence>
<feature type="region of interest" description="Disordered" evidence="1">
    <location>
        <begin position="1"/>
        <end position="29"/>
    </location>
</feature>
<evidence type="ECO:0000259" key="2">
    <source>
        <dbReference type="Pfam" id="PF20415"/>
    </source>
</evidence>
<protein>
    <recommendedName>
        <fullName evidence="2">DUF6699 domain-containing protein</fullName>
    </recommendedName>
</protein>
<dbReference type="InterPro" id="IPR046522">
    <property type="entry name" value="DUF6699"/>
</dbReference>
<dbReference type="Pfam" id="PF20415">
    <property type="entry name" value="DUF6699"/>
    <property type="match status" value="1"/>
</dbReference>
<dbReference type="OrthoDB" id="2970175at2759"/>
<proteinExistence type="predicted"/>
<organism evidence="3 4">
    <name type="scientific">Daedalea quercina L-15889</name>
    <dbReference type="NCBI Taxonomy" id="1314783"/>
    <lineage>
        <taxon>Eukaryota</taxon>
        <taxon>Fungi</taxon>
        <taxon>Dikarya</taxon>
        <taxon>Basidiomycota</taxon>
        <taxon>Agaricomycotina</taxon>
        <taxon>Agaricomycetes</taxon>
        <taxon>Polyporales</taxon>
        <taxon>Fomitopsis</taxon>
    </lineage>
</organism>
<feature type="region of interest" description="Disordered" evidence="1">
    <location>
        <begin position="43"/>
        <end position="141"/>
    </location>
</feature>
<reference evidence="3 4" key="1">
    <citation type="journal article" date="2016" name="Mol. Biol. Evol.">
        <title>Comparative Genomics of Early-Diverging Mushroom-Forming Fungi Provides Insights into the Origins of Lignocellulose Decay Capabilities.</title>
        <authorList>
            <person name="Nagy L.G."/>
            <person name="Riley R."/>
            <person name="Tritt A."/>
            <person name="Adam C."/>
            <person name="Daum C."/>
            <person name="Floudas D."/>
            <person name="Sun H."/>
            <person name="Yadav J.S."/>
            <person name="Pangilinan J."/>
            <person name="Larsson K.H."/>
            <person name="Matsuura K."/>
            <person name="Barry K."/>
            <person name="Labutti K."/>
            <person name="Kuo R."/>
            <person name="Ohm R.A."/>
            <person name="Bhattacharya S.S."/>
            <person name="Shirouzu T."/>
            <person name="Yoshinaga Y."/>
            <person name="Martin F.M."/>
            <person name="Grigoriev I.V."/>
            <person name="Hibbett D.S."/>
        </authorList>
    </citation>
    <scope>NUCLEOTIDE SEQUENCE [LARGE SCALE GENOMIC DNA]</scope>
    <source>
        <strain evidence="3 4">L-15889</strain>
    </source>
</reference>
<keyword evidence="4" id="KW-1185">Reference proteome</keyword>
<dbReference type="STRING" id="1314783.A0A165MLE8"/>
<evidence type="ECO:0000313" key="3">
    <source>
        <dbReference type="EMBL" id="KZT65841.1"/>
    </source>
</evidence>
<evidence type="ECO:0000313" key="4">
    <source>
        <dbReference type="Proteomes" id="UP000076727"/>
    </source>
</evidence>
<gene>
    <name evidence="3" type="ORF">DAEQUDRAFT_497326</name>
</gene>
<accession>A0A165MLE8</accession>
<dbReference type="AlphaFoldDB" id="A0A165MLE8"/>
<evidence type="ECO:0000256" key="1">
    <source>
        <dbReference type="SAM" id="MobiDB-lite"/>
    </source>
</evidence>
<dbReference type="EMBL" id="KV429099">
    <property type="protein sequence ID" value="KZT65841.1"/>
    <property type="molecule type" value="Genomic_DNA"/>
</dbReference>
<feature type="domain" description="DUF6699" evidence="2">
    <location>
        <begin position="179"/>
        <end position="315"/>
    </location>
</feature>
<dbReference type="Proteomes" id="UP000076727">
    <property type="component" value="Unassembled WGS sequence"/>
</dbReference>
<feature type="compositionally biased region" description="Polar residues" evidence="1">
    <location>
        <begin position="107"/>
        <end position="126"/>
    </location>
</feature>